<name>A0ABQ8GDL0_9PEZI</name>
<proteinExistence type="predicted"/>
<reference evidence="1 2" key="1">
    <citation type="journal article" date="2021" name="Nat. Commun.">
        <title>Genetic determinants of endophytism in the Arabidopsis root mycobiome.</title>
        <authorList>
            <person name="Mesny F."/>
            <person name="Miyauchi S."/>
            <person name="Thiergart T."/>
            <person name="Pickel B."/>
            <person name="Atanasova L."/>
            <person name="Karlsson M."/>
            <person name="Huettel B."/>
            <person name="Barry K.W."/>
            <person name="Haridas S."/>
            <person name="Chen C."/>
            <person name="Bauer D."/>
            <person name="Andreopoulos W."/>
            <person name="Pangilinan J."/>
            <person name="LaButti K."/>
            <person name="Riley R."/>
            <person name="Lipzen A."/>
            <person name="Clum A."/>
            <person name="Drula E."/>
            <person name="Henrissat B."/>
            <person name="Kohler A."/>
            <person name="Grigoriev I.V."/>
            <person name="Martin F.M."/>
            <person name="Hacquard S."/>
        </authorList>
    </citation>
    <scope>NUCLEOTIDE SEQUENCE [LARGE SCALE GENOMIC DNA]</scope>
    <source>
        <strain evidence="1 2">MPI-SDFR-AT-0080</strain>
    </source>
</reference>
<evidence type="ECO:0000313" key="1">
    <source>
        <dbReference type="EMBL" id="KAH7052407.1"/>
    </source>
</evidence>
<accession>A0ABQ8GDL0</accession>
<protein>
    <submittedName>
        <fullName evidence="1">Uncharacterized protein</fullName>
    </submittedName>
</protein>
<keyword evidence="2" id="KW-1185">Reference proteome</keyword>
<gene>
    <name evidence="1" type="ORF">B0J12DRAFT_661576</name>
</gene>
<comment type="caution">
    <text evidence="1">The sequence shown here is derived from an EMBL/GenBank/DDBJ whole genome shotgun (WGS) entry which is preliminary data.</text>
</comment>
<dbReference type="Proteomes" id="UP000774617">
    <property type="component" value="Unassembled WGS sequence"/>
</dbReference>
<evidence type="ECO:0000313" key="2">
    <source>
        <dbReference type="Proteomes" id="UP000774617"/>
    </source>
</evidence>
<organism evidence="1 2">
    <name type="scientific">Macrophomina phaseolina</name>
    <dbReference type="NCBI Taxonomy" id="35725"/>
    <lineage>
        <taxon>Eukaryota</taxon>
        <taxon>Fungi</taxon>
        <taxon>Dikarya</taxon>
        <taxon>Ascomycota</taxon>
        <taxon>Pezizomycotina</taxon>
        <taxon>Dothideomycetes</taxon>
        <taxon>Dothideomycetes incertae sedis</taxon>
        <taxon>Botryosphaeriales</taxon>
        <taxon>Botryosphaeriaceae</taxon>
        <taxon>Macrophomina</taxon>
    </lineage>
</organism>
<sequence>MMLVTRQRMVQARSRLEQPSVRKAGFLQHSINLLTYCSGPSELCFAEDVAIAGGGDGACAHSRCAFCCATALCWMAVQRGFVSSICEAARSIVLWLWTRERADTVAWERKHHQLWPAHRWGFVSVRDAPTSKEQGERVEGAQAWLASTAREVGLYKARQSGSQQRCGVANADCMQARWSLRAGGQNGRAQARILSRQLGAQCEAVTGHEESCLAMAVALVLAWTGSARAPRHAHGVQAEA</sequence>
<dbReference type="EMBL" id="JAGTJR010000011">
    <property type="protein sequence ID" value="KAH7052407.1"/>
    <property type="molecule type" value="Genomic_DNA"/>
</dbReference>